<dbReference type="PROSITE" id="PS00109">
    <property type="entry name" value="PROTEIN_KINASE_TYR"/>
    <property type="match status" value="1"/>
</dbReference>
<protein>
    <recommendedName>
        <fullName evidence="2">non-specific serine/threonine protein kinase</fullName>
        <ecNumber evidence="2">2.7.11.1</ecNumber>
    </recommendedName>
</protein>
<dbReference type="InterPro" id="IPR001245">
    <property type="entry name" value="Ser-Thr/Tyr_kinase_cat_dom"/>
</dbReference>
<evidence type="ECO:0000256" key="14">
    <source>
        <dbReference type="ARBA" id="ARBA00023136"/>
    </source>
</evidence>
<dbReference type="GO" id="GO:0005524">
    <property type="term" value="F:ATP binding"/>
    <property type="evidence" value="ECO:0007669"/>
    <property type="project" value="UniProtKB-UniRule"/>
</dbReference>
<keyword evidence="4" id="KW-0597">Phosphoprotein</keyword>
<keyword evidence="8" id="KW-0732">Signal</keyword>
<evidence type="ECO:0000256" key="13">
    <source>
        <dbReference type="ARBA" id="ARBA00022989"/>
    </source>
</evidence>
<evidence type="ECO:0000256" key="12">
    <source>
        <dbReference type="ARBA" id="ARBA00022840"/>
    </source>
</evidence>
<dbReference type="PROSITE" id="PS50011">
    <property type="entry name" value="PROTEIN_KINASE_DOM"/>
    <property type="match status" value="1"/>
</dbReference>
<dbReference type="InterPro" id="IPR003591">
    <property type="entry name" value="Leu-rich_rpt_typical-subtyp"/>
</dbReference>
<gene>
    <name evidence="22" type="ORF">CKAN_02597900</name>
</gene>
<evidence type="ECO:0000256" key="9">
    <source>
        <dbReference type="ARBA" id="ARBA00022737"/>
    </source>
</evidence>
<keyword evidence="7 20" id="KW-0812">Transmembrane</keyword>
<evidence type="ECO:0000256" key="1">
    <source>
        <dbReference type="ARBA" id="ARBA00004479"/>
    </source>
</evidence>
<dbReference type="FunFam" id="3.80.10.10:FF:000177">
    <property type="entry name" value="Leucine-rich repeat receptor-like serine/threonine-protein kinase At1g17230"/>
    <property type="match status" value="1"/>
</dbReference>
<dbReference type="Pfam" id="PF13855">
    <property type="entry name" value="LRR_8"/>
    <property type="match status" value="1"/>
</dbReference>
<evidence type="ECO:0000256" key="11">
    <source>
        <dbReference type="ARBA" id="ARBA00022777"/>
    </source>
</evidence>
<dbReference type="AlphaFoldDB" id="A0A443Q0R2"/>
<evidence type="ECO:0000256" key="2">
    <source>
        <dbReference type="ARBA" id="ARBA00012513"/>
    </source>
</evidence>
<feature type="domain" description="Protein kinase" evidence="21">
    <location>
        <begin position="438"/>
        <end position="714"/>
    </location>
</feature>
<evidence type="ECO:0000256" key="6">
    <source>
        <dbReference type="ARBA" id="ARBA00022679"/>
    </source>
</evidence>
<keyword evidence="6" id="KW-0808">Transferase</keyword>
<dbReference type="Gene3D" id="3.30.200.20">
    <property type="entry name" value="Phosphorylase Kinase, domain 1"/>
    <property type="match status" value="1"/>
</dbReference>
<keyword evidence="3" id="KW-0723">Serine/threonine-protein kinase</keyword>
<dbReference type="InterPro" id="IPR025875">
    <property type="entry name" value="Leu-rich_rpt_4"/>
</dbReference>
<dbReference type="Pfam" id="PF00560">
    <property type="entry name" value="LRR_1"/>
    <property type="match status" value="4"/>
</dbReference>
<dbReference type="Proteomes" id="UP000283530">
    <property type="component" value="Unassembled WGS sequence"/>
</dbReference>
<dbReference type="Pfam" id="PF12799">
    <property type="entry name" value="LRR_4"/>
    <property type="match status" value="1"/>
</dbReference>
<evidence type="ECO:0000256" key="19">
    <source>
        <dbReference type="PROSITE-ProRule" id="PRU10141"/>
    </source>
</evidence>
<dbReference type="InterPro" id="IPR008266">
    <property type="entry name" value="Tyr_kinase_AS"/>
</dbReference>
<dbReference type="SMART" id="SM00369">
    <property type="entry name" value="LRR_TYP"/>
    <property type="match status" value="6"/>
</dbReference>
<dbReference type="EMBL" id="QPKB01000012">
    <property type="protein sequence ID" value="RWR96585.1"/>
    <property type="molecule type" value="Genomic_DNA"/>
</dbReference>
<dbReference type="OrthoDB" id="676979at2759"/>
<dbReference type="FunFam" id="3.30.200.20:FF:000309">
    <property type="entry name" value="Leucine-rich repeat receptor protein kinase MSP1"/>
    <property type="match status" value="1"/>
</dbReference>
<dbReference type="GO" id="GO:0016020">
    <property type="term" value="C:membrane"/>
    <property type="evidence" value="ECO:0007669"/>
    <property type="project" value="UniProtKB-SubCell"/>
</dbReference>
<dbReference type="PROSITE" id="PS00107">
    <property type="entry name" value="PROTEIN_KINASE_ATP"/>
    <property type="match status" value="1"/>
</dbReference>
<dbReference type="EC" id="2.7.11.1" evidence="2"/>
<evidence type="ECO:0000259" key="21">
    <source>
        <dbReference type="PROSITE" id="PS50011"/>
    </source>
</evidence>
<evidence type="ECO:0000256" key="15">
    <source>
        <dbReference type="ARBA" id="ARBA00023170"/>
    </source>
</evidence>
<dbReference type="FunFam" id="1.10.510.10:FF:000445">
    <property type="entry name" value="MDIS1-interacting receptor like kinase 2"/>
    <property type="match status" value="1"/>
</dbReference>
<dbReference type="PANTHER" id="PTHR48005">
    <property type="entry name" value="LEUCINE RICH REPEAT KINASE 2"/>
    <property type="match status" value="1"/>
</dbReference>
<evidence type="ECO:0000256" key="7">
    <source>
        <dbReference type="ARBA" id="ARBA00022692"/>
    </source>
</evidence>
<evidence type="ECO:0000256" key="5">
    <source>
        <dbReference type="ARBA" id="ARBA00022614"/>
    </source>
</evidence>
<dbReference type="InterPro" id="IPR011009">
    <property type="entry name" value="Kinase-like_dom_sf"/>
</dbReference>
<keyword evidence="10 19" id="KW-0547">Nucleotide-binding</keyword>
<dbReference type="PANTHER" id="PTHR48005:SF70">
    <property type="entry name" value="MDIS1-INTERACTING RECEPTOR LIKE KINASE 2-LIKE"/>
    <property type="match status" value="1"/>
</dbReference>
<dbReference type="Gene3D" id="3.80.10.10">
    <property type="entry name" value="Ribonuclease Inhibitor"/>
    <property type="match status" value="2"/>
</dbReference>
<comment type="subcellular location">
    <subcellularLocation>
        <location evidence="1">Membrane</location>
        <topology evidence="1">Single-pass type I membrane protein</topology>
    </subcellularLocation>
</comment>
<keyword evidence="11 22" id="KW-0418">Kinase</keyword>
<dbReference type="SUPFAM" id="SSF52047">
    <property type="entry name" value="RNI-like"/>
    <property type="match status" value="1"/>
</dbReference>
<dbReference type="Pfam" id="PF07714">
    <property type="entry name" value="PK_Tyr_Ser-Thr"/>
    <property type="match status" value="1"/>
</dbReference>
<organism evidence="22 23">
    <name type="scientific">Cinnamomum micranthum f. kanehirae</name>
    <dbReference type="NCBI Taxonomy" id="337451"/>
    <lineage>
        <taxon>Eukaryota</taxon>
        <taxon>Viridiplantae</taxon>
        <taxon>Streptophyta</taxon>
        <taxon>Embryophyta</taxon>
        <taxon>Tracheophyta</taxon>
        <taxon>Spermatophyta</taxon>
        <taxon>Magnoliopsida</taxon>
        <taxon>Magnoliidae</taxon>
        <taxon>Laurales</taxon>
        <taxon>Lauraceae</taxon>
        <taxon>Cinnamomum</taxon>
    </lineage>
</organism>
<evidence type="ECO:0000256" key="4">
    <source>
        <dbReference type="ARBA" id="ARBA00022553"/>
    </source>
</evidence>
<keyword evidence="23" id="KW-1185">Reference proteome</keyword>
<evidence type="ECO:0000313" key="22">
    <source>
        <dbReference type="EMBL" id="RWR96585.1"/>
    </source>
</evidence>
<dbReference type="InterPro" id="IPR051420">
    <property type="entry name" value="Ser_Thr_Kinases_DiverseReg"/>
</dbReference>
<dbReference type="InterPro" id="IPR032675">
    <property type="entry name" value="LRR_dom_sf"/>
</dbReference>
<dbReference type="InterPro" id="IPR017441">
    <property type="entry name" value="Protein_kinase_ATP_BS"/>
</dbReference>
<dbReference type="Gene3D" id="1.10.510.10">
    <property type="entry name" value="Transferase(Phosphotransferase) domain 1"/>
    <property type="match status" value="1"/>
</dbReference>
<dbReference type="InterPro" id="IPR001611">
    <property type="entry name" value="Leu-rich_rpt"/>
</dbReference>
<evidence type="ECO:0000256" key="16">
    <source>
        <dbReference type="ARBA" id="ARBA00023180"/>
    </source>
</evidence>
<evidence type="ECO:0000256" key="10">
    <source>
        <dbReference type="ARBA" id="ARBA00022741"/>
    </source>
</evidence>
<keyword evidence="5" id="KW-0433">Leucine-rich repeat</keyword>
<dbReference type="GO" id="GO:0004674">
    <property type="term" value="F:protein serine/threonine kinase activity"/>
    <property type="evidence" value="ECO:0007669"/>
    <property type="project" value="UniProtKB-KW"/>
</dbReference>
<evidence type="ECO:0000256" key="8">
    <source>
        <dbReference type="ARBA" id="ARBA00022729"/>
    </source>
</evidence>
<comment type="caution">
    <text evidence="22">The sequence shown here is derived from an EMBL/GenBank/DDBJ whole genome shotgun (WGS) entry which is preliminary data.</text>
</comment>
<keyword evidence="12 19" id="KW-0067">ATP-binding</keyword>
<dbReference type="InterPro" id="IPR000719">
    <property type="entry name" value="Prot_kinase_dom"/>
</dbReference>
<dbReference type="PROSITE" id="PS51450">
    <property type="entry name" value="LRR"/>
    <property type="match status" value="2"/>
</dbReference>
<name>A0A443Q0R2_9MAGN</name>
<evidence type="ECO:0000256" key="18">
    <source>
        <dbReference type="ARBA" id="ARBA00048679"/>
    </source>
</evidence>
<accession>A0A443Q0R2</accession>
<evidence type="ECO:0000256" key="20">
    <source>
        <dbReference type="SAM" id="Phobius"/>
    </source>
</evidence>
<evidence type="ECO:0000256" key="17">
    <source>
        <dbReference type="ARBA" id="ARBA00047899"/>
    </source>
</evidence>
<keyword evidence="13 20" id="KW-1133">Transmembrane helix</keyword>
<feature type="transmembrane region" description="Helical" evidence="20">
    <location>
        <begin position="375"/>
        <end position="394"/>
    </location>
</feature>
<comment type="catalytic activity">
    <reaction evidence="18">
        <text>L-seryl-[protein] + ATP = O-phospho-L-seryl-[protein] + ADP + H(+)</text>
        <dbReference type="Rhea" id="RHEA:17989"/>
        <dbReference type="Rhea" id="RHEA-COMP:9863"/>
        <dbReference type="Rhea" id="RHEA-COMP:11604"/>
        <dbReference type="ChEBI" id="CHEBI:15378"/>
        <dbReference type="ChEBI" id="CHEBI:29999"/>
        <dbReference type="ChEBI" id="CHEBI:30616"/>
        <dbReference type="ChEBI" id="CHEBI:83421"/>
        <dbReference type="ChEBI" id="CHEBI:456216"/>
        <dbReference type="EC" id="2.7.11.1"/>
    </reaction>
</comment>
<proteinExistence type="predicted"/>
<sequence>MGNLKDLTALSLSDNLLTGPIPSSLGKLTMLKRLILGRCQLSGSIPTKEMGNFTSLQEFDVSDNNLYGNLPNEICNGRSLETFIVFNNHFQGPIPTSLRNCTSLTRARLEGNQLTGHISQAFGVYPNLIYIDASNNNLYGELSPNWGKFTDLIMLGLSSNKITGSIPPEIGQLTRLSVLEISSNSLVGEIPKELEMLSSLFSLNLSGNHLSHIAPSQLGRLSNLETLDLSSNRLSGLVPQQIGSLSRLSFLKLSHSNFGGSIPSNQPSNLQFLDLSHNFLTGEIPPQLGSLQWLEELNISHNKLCGSIPSSVASKEILVSLDLSYNQLEGPLPNGIAIERASPEAFQNNRGLCGDSKGLHPCDSFSAGHGPTRKIVIMVVVMVFVIGLVGILCLPRHTEKFTKREADETSSGEVVVISVLNHNGSDLYSAIIRATEDFGSKYCIGEGGYGKVYKAELLTGQVLAIKKLYSFEEGDAAAAAQEAFRNEIQMLTEIRHRNIVRLHGFCFHMLHKFLIYEFIERGSLARFLRNNEGAVELDWVKRVKVIKGVAHALSYMHHDCIPPIVHRDISTNNILINWNFEACVSDFGTARVLKPDSSNWTTLAGTYGCIAPELAYTRRVTEKCDIFSFGVVALEVMIGRHPNKLICSLSTSRGRNMLLKDVLDQRLPPPEDDVANEVILTMIFAMACVQDQPQFRPTMWRVLEELSSCMHPFSVSLNTLTLSQLMSLRSLGLDSAHGGKINGLLEELMNNTDVTCIGDQNEPKPELSGCQHKGNKQLKTRYCPSRCK</sequence>
<keyword evidence="16" id="KW-0325">Glycoprotein</keyword>
<evidence type="ECO:0000313" key="23">
    <source>
        <dbReference type="Proteomes" id="UP000283530"/>
    </source>
</evidence>
<keyword evidence="14 20" id="KW-0472">Membrane</keyword>
<keyword evidence="15 22" id="KW-0675">Receptor</keyword>
<reference evidence="22 23" key="1">
    <citation type="journal article" date="2019" name="Nat. Plants">
        <title>Stout camphor tree genome fills gaps in understanding of flowering plant genome evolution.</title>
        <authorList>
            <person name="Chaw S.M."/>
            <person name="Liu Y.C."/>
            <person name="Wu Y.W."/>
            <person name="Wang H.Y."/>
            <person name="Lin C.I."/>
            <person name="Wu C.S."/>
            <person name="Ke H.M."/>
            <person name="Chang L.Y."/>
            <person name="Hsu C.Y."/>
            <person name="Yang H.T."/>
            <person name="Sudianto E."/>
            <person name="Hsu M.H."/>
            <person name="Wu K.P."/>
            <person name="Wang L.N."/>
            <person name="Leebens-Mack J.H."/>
            <person name="Tsai I.J."/>
        </authorList>
    </citation>
    <scope>NUCLEOTIDE SEQUENCE [LARGE SCALE GENOMIC DNA]</scope>
    <source>
        <strain evidence="23">cv. Chaw 1501</strain>
        <tissue evidence="22">Young leaves</tissue>
    </source>
</reference>
<dbReference type="SUPFAM" id="SSF56112">
    <property type="entry name" value="Protein kinase-like (PK-like)"/>
    <property type="match status" value="1"/>
</dbReference>
<evidence type="ECO:0000256" key="3">
    <source>
        <dbReference type="ARBA" id="ARBA00022527"/>
    </source>
</evidence>
<comment type="catalytic activity">
    <reaction evidence="17">
        <text>L-threonyl-[protein] + ATP = O-phospho-L-threonyl-[protein] + ADP + H(+)</text>
        <dbReference type="Rhea" id="RHEA:46608"/>
        <dbReference type="Rhea" id="RHEA-COMP:11060"/>
        <dbReference type="Rhea" id="RHEA-COMP:11605"/>
        <dbReference type="ChEBI" id="CHEBI:15378"/>
        <dbReference type="ChEBI" id="CHEBI:30013"/>
        <dbReference type="ChEBI" id="CHEBI:30616"/>
        <dbReference type="ChEBI" id="CHEBI:61977"/>
        <dbReference type="ChEBI" id="CHEBI:456216"/>
        <dbReference type="EC" id="2.7.11.1"/>
    </reaction>
</comment>
<feature type="binding site" evidence="19">
    <location>
        <position position="467"/>
    </location>
    <ligand>
        <name>ATP</name>
        <dbReference type="ChEBI" id="CHEBI:30616"/>
    </ligand>
</feature>
<dbReference type="PRINTS" id="PR00019">
    <property type="entry name" value="LEURICHRPT"/>
</dbReference>
<keyword evidence="9" id="KW-0677">Repeat</keyword>